<evidence type="ECO:0000256" key="1">
    <source>
        <dbReference type="SAM" id="MobiDB-lite"/>
    </source>
</evidence>
<evidence type="ECO:0000313" key="3">
    <source>
        <dbReference type="Proteomes" id="UP000634136"/>
    </source>
</evidence>
<evidence type="ECO:0000313" key="2">
    <source>
        <dbReference type="EMBL" id="KAF7805452.1"/>
    </source>
</evidence>
<protein>
    <submittedName>
        <fullName evidence="2">Uncharacterized protein</fullName>
    </submittedName>
</protein>
<name>A0A834SKN8_9FABA</name>
<dbReference type="EMBL" id="JAAIUW010000012">
    <property type="protein sequence ID" value="KAF7805452.1"/>
    <property type="molecule type" value="Genomic_DNA"/>
</dbReference>
<proteinExistence type="predicted"/>
<accession>A0A834SKN8</accession>
<sequence length="28" mass="2751">MSNEEAEVGPGVQWGDGVGASDISSSGK</sequence>
<organism evidence="2 3">
    <name type="scientific">Senna tora</name>
    <dbReference type="NCBI Taxonomy" id="362788"/>
    <lineage>
        <taxon>Eukaryota</taxon>
        <taxon>Viridiplantae</taxon>
        <taxon>Streptophyta</taxon>
        <taxon>Embryophyta</taxon>
        <taxon>Tracheophyta</taxon>
        <taxon>Spermatophyta</taxon>
        <taxon>Magnoliopsida</taxon>
        <taxon>eudicotyledons</taxon>
        <taxon>Gunneridae</taxon>
        <taxon>Pentapetalae</taxon>
        <taxon>rosids</taxon>
        <taxon>fabids</taxon>
        <taxon>Fabales</taxon>
        <taxon>Fabaceae</taxon>
        <taxon>Caesalpinioideae</taxon>
        <taxon>Cassia clade</taxon>
        <taxon>Senna</taxon>
    </lineage>
</organism>
<dbReference type="Proteomes" id="UP000634136">
    <property type="component" value="Unassembled WGS sequence"/>
</dbReference>
<gene>
    <name evidence="2" type="ORF">G2W53_037613</name>
</gene>
<keyword evidence="3" id="KW-1185">Reference proteome</keyword>
<feature type="region of interest" description="Disordered" evidence="1">
    <location>
        <begin position="1"/>
        <end position="28"/>
    </location>
</feature>
<comment type="caution">
    <text evidence="2">The sequence shown here is derived from an EMBL/GenBank/DDBJ whole genome shotgun (WGS) entry which is preliminary data.</text>
</comment>
<dbReference type="AlphaFoldDB" id="A0A834SKN8"/>
<reference evidence="2" key="1">
    <citation type="submission" date="2020-09" db="EMBL/GenBank/DDBJ databases">
        <title>Genome-Enabled Discovery of Anthraquinone Biosynthesis in Senna tora.</title>
        <authorList>
            <person name="Kang S.-H."/>
            <person name="Pandey R.P."/>
            <person name="Lee C.-M."/>
            <person name="Sim J.-S."/>
            <person name="Jeong J.-T."/>
            <person name="Choi B.-S."/>
            <person name="Jung M."/>
            <person name="Ginzburg D."/>
            <person name="Zhao K."/>
            <person name="Won S.Y."/>
            <person name="Oh T.-J."/>
            <person name="Yu Y."/>
            <person name="Kim N.-H."/>
            <person name="Lee O.R."/>
            <person name="Lee T.-H."/>
            <person name="Bashyal P."/>
            <person name="Kim T.-S."/>
            <person name="Lee W.-H."/>
            <person name="Kawkins C."/>
            <person name="Kim C.-K."/>
            <person name="Kim J.S."/>
            <person name="Ahn B.O."/>
            <person name="Rhee S.Y."/>
            <person name="Sohng J.K."/>
        </authorList>
    </citation>
    <scope>NUCLEOTIDE SEQUENCE</scope>
    <source>
        <tissue evidence="2">Leaf</tissue>
    </source>
</reference>